<feature type="transmembrane region" description="Helical" evidence="1">
    <location>
        <begin position="33"/>
        <end position="53"/>
    </location>
</feature>
<keyword evidence="1" id="KW-0812">Transmembrane</keyword>
<evidence type="ECO:0000313" key="3">
    <source>
        <dbReference type="Proteomes" id="UP001575622"/>
    </source>
</evidence>
<proteinExistence type="predicted"/>
<evidence type="ECO:0000313" key="2">
    <source>
        <dbReference type="EMBL" id="MFB0846063.1"/>
    </source>
</evidence>
<keyword evidence="1" id="KW-1133">Transmembrane helix</keyword>
<accession>A0ABV4V7M1</accession>
<protein>
    <submittedName>
        <fullName evidence="2">DUF5367 family protein</fullName>
    </submittedName>
</protein>
<dbReference type="RefSeq" id="WP_373956064.1">
    <property type="nucleotide sequence ID" value="NZ_JBHDLN010000018.1"/>
</dbReference>
<dbReference type="Pfam" id="PF17329">
    <property type="entry name" value="DUF5367"/>
    <property type="match status" value="1"/>
</dbReference>
<name>A0ABV4V7M1_9BACL</name>
<keyword evidence="1" id="KW-0472">Membrane</keyword>
<dbReference type="InterPro" id="IPR020509">
    <property type="entry name" value="Uncharacterised_YnzE"/>
</dbReference>
<feature type="transmembrane region" description="Helical" evidence="1">
    <location>
        <begin position="65"/>
        <end position="92"/>
    </location>
</feature>
<evidence type="ECO:0000256" key="1">
    <source>
        <dbReference type="SAM" id="Phobius"/>
    </source>
</evidence>
<comment type="caution">
    <text evidence="2">The sequence shown here is derived from an EMBL/GenBank/DDBJ whole genome shotgun (WGS) entry which is preliminary data.</text>
</comment>
<dbReference type="Proteomes" id="UP001575622">
    <property type="component" value="Unassembled WGS sequence"/>
</dbReference>
<reference evidence="2 3" key="1">
    <citation type="submission" date="2024-09" db="EMBL/GenBank/DDBJ databases">
        <authorList>
            <person name="Makale K.P.P."/>
            <person name="Makhzoum A."/>
            <person name="Rantong G."/>
            <person name="Rahube T.O."/>
        </authorList>
    </citation>
    <scope>NUCLEOTIDE SEQUENCE [LARGE SCALE GENOMIC DNA]</scope>
    <source>
        <strain evidence="2 3">KM_D13</strain>
    </source>
</reference>
<dbReference type="EMBL" id="JBHDLN010000018">
    <property type="protein sequence ID" value="MFB0846063.1"/>
    <property type="molecule type" value="Genomic_DNA"/>
</dbReference>
<gene>
    <name evidence="2" type="ORF">ACEU3E_28110</name>
</gene>
<feature type="transmembrane region" description="Helical" evidence="1">
    <location>
        <begin position="98"/>
        <end position="120"/>
    </location>
</feature>
<organism evidence="2 3">
    <name type="scientific">Paenibacillus oleatilyticus</name>
    <dbReference type="NCBI Taxonomy" id="2594886"/>
    <lineage>
        <taxon>Bacteria</taxon>
        <taxon>Bacillati</taxon>
        <taxon>Bacillota</taxon>
        <taxon>Bacilli</taxon>
        <taxon>Bacillales</taxon>
        <taxon>Paenibacillaceae</taxon>
        <taxon>Paenibacillus</taxon>
    </lineage>
</organism>
<keyword evidence="3" id="KW-1185">Reference proteome</keyword>
<sequence>MPLFAVIGFVVWLAATAVFRLWGAELLAPHTPLLWATFIGVVPVVALLLKLSFAWGKAAPAERPLAALLLALPGMLLDIVSTSFHTLVFPAISLSGLYLFSAWLLWAYSLILLGGMLPAIRAKFRLSLKHNAR</sequence>